<protein>
    <submittedName>
        <fullName evidence="1">Uncharacterized protein</fullName>
    </submittedName>
</protein>
<reference evidence="1" key="1">
    <citation type="submission" date="2021-02" db="EMBL/GenBank/DDBJ databases">
        <authorList>
            <person name="Nowell W R."/>
        </authorList>
    </citation>
    <scope>NUCLEOTIDE SEQUENCE</scope>
</reference>
<name>A0A813RB76_ADIRI</name>
<keyword evidence="2" id="KW-1185">Reference proteome</keyword>
<proteinExistence type="predicted"/>
<accession>A0A813RB76</accession>
<dbReference type="AlphaFoldDB" id="A0A813RB76"/>
<sequence>MERAIISNEIIFDEKKDINNSFICLITNYIQLNKSIDYFPNLVCLIFSVIHVVSSKFDSPNRPTIELSVYPNSGVSTENIQVRCQISQPISKSPLASSKFDNVYLSVKTDNVKPSGIFLMFDDGSDGCRINRENVRVDVCNASLLLVHINHTILNETLHKIDYSCSKGTTYAYSSYRILKDQSARYYDPTYSSSTCLTSTCSLLVFFICLFVQIQRITNLFSPL</sequence>
<comment type="caution">
    <text evidence="1">The sequence shown here is derived from an EMBL/GenBank/DDBJ whole genome shotgun (WGS) entry which is preliminary data.</text>
</comment>
<gene>
    <name evidence="1" type="ORF">XAT740_LOCUS2001</name>
</gene>
<evidence type="ECO:0000313" key="1">
    <source>
        <dbReference type="EMBL" id="CAF0781569.1"/>
    </source>
</evidence>
<evidence type="ECO:0000313" key="2">
    <source>
        <dbReference type="Proteomes" id="UP000663828"/>
    </source>
</evidence>
<organism evidence="1 2">
    <name type="scientific">Adineta ricciae</name>
    <name type="common">Rotifer</name>
    <dbReference type="NCBI Taxonomy" id="249248"/>
    <lineage>
        <taxon>Eukaryota</taxon>
        <taxon>Metazoa</taxon>
        <taxon>Spiralia</taxon>
        <taxon>Gnathifera</taxon>
        <taxon>Rotifera</taxon>
        <taxon>Eurotatoria</taxon>
        <taxon>Bdelloidea</taxon>
        <taxon>Adinetida</taxon>
        <taxon>Adinetidae</taxon>
        <taxon>Adineta</taxon>
    </lineage>
</organism>
<dbReference type="Proteomes" id="UP000663828">
    <property type="component" value="Unassembled WGS sequence"/>
</dbReference>
<dbReference type="EMBL" id="CAJNOR010000065">
    <property type="protein sequence ID" value="CAF0781569.1"/>
    <property type="molecule type" value="Genomic_DNA"/>
</dbReference>